<gene>
    <name evidence="2" type="ORF">L227DRAFT_578929</name>
</gene>
<evidence type="ECO:0000313" key="2">
    <source>
        <dbReference type="EMBL" id="RPD56206.1"/>
    </source>
</evidence>
<protein>
    <submittedName>
        <fullName evidence="2">Uncharacterized protein</fullName>
    </submittedName>
</protein>
<organism evidence="2 3">
    <name type="scientific">Lentinus tigrinus ALCF2SS1-6</name>
    <dbReference type="NCBI Taxonomy" id="1328759"/>
    <lineage>
        <taxon>Eukaryota</taxon>
        <taxon>Fungi</taxon>
        <taxon>Dikarya</taxon>
        <taxon>Basidiomycota</taxon>
        <taxon>Agaricomycotina</taxon>
        <taxon>Agaricomycetes</taxon>
        <taxon>Polyporales</taxon>
        <taxon>Polyporaceae</taxon>
        <taxon>Lentinus</taxon>
    </lineage>
</organism>
<evidence type="ECO:0000313" key="3">
    <source>
        <dbReference type="Proteomes" id="UP000313359"/>
    </source>
</evidence>
<evidence type="ECO:0000256" key="1">
    <source>
        <dbReference type="SAM" id="MobiDB-lite"/>
    </source>
</evidence>
<keyword evidence="3" id="KW-1185">Reference proteome</keyword>
<sequence length="56" mass="6358">MSLLSALSLREWDGTMGMRRSECQVHAGGPDSRIADRVRGRHGLHEHGRQEQRGYL</sequence>
<proteinExistence type="predicted"/>
<feature type="region of interest" description="Disordered" evidence="1">
    <location>
        <begin position="23"/>
        <end position="56"/>
    </location>
</feature>
<name>A0A5C2RYQ3_9APHY</name>
<dbReference type="EMBL" id="ML122289">
    <property type="protein sequence ID" value="RPD56206.1"/>
    <property type="molecule type" value="Genomic_DNA"/>
</dbReference>
<dbReference type="AlphaFoldDB" id="A0A5C2RYQ3"/>
<dbReference type="Proteomes" id="UP000313359">
    <property type="component" value="Unassembled WGS sequence"/>
</dbReference>
<accession>A0A5C2RYQ3</accession>
<feature type="compositionally biased region" description="Basic and acidic residues" evidence="1">
    <location>
        <begin position="33"/>
        <end position="56"/>
    </location>
</feature>
<reference evidence="2" key="1">
    <citation type="journal article" date="2018" name="Genome Biol. Evol.">
        <title>Genomics and development of Lentinus tigrinus, a white-rot wood-decaying mushroom with dimorphic fruiting bodies.</title>
        <authorList>
            <person name="Wu B."/>
            <person name="Xu Z."/>
            <person name="Knudson A."/>
            <person name="Carlson A."/>
            <person name="Chen N."/>
            <person name="Kovaka S."/>
            <person name="LaButti K."/>
            <person name="Lipzen A."/>
            <person name="Pennachio C."/>
            <person name="Riley R."/>
            <person name="Schakwitz W."/>
            <person name="Umezawa K."/>
            <person name="Ohm R.A."/>
            <person name="Grigoriev I.V."/>
            <person name="Nagy L.G."/>
            <person name="Gibbons J."/>
            <person name="Hibbett D."/>
        </authorList>
    </citation>
    <scope>NUCLEOTIDE SEQUENCE [LARGE SCALE GENOMIC DNA]</scope>
    <source>
        <strain evidence="2">ALCF2SS1-6</strain>
    </source>
</reference>